<keyword evidence="1" id="KW-1185">Reference proteome</keyword>
<evidence type="ECO:0000313" key="1">
    <source>
        <dbReference type="Proteomes" id="UP000887564"/>
    </source>
</evidence>
<dbReference type="WBParaSite" id="PEQ_0000179001-mRNA-1">
    <property type="protein sequence ID" value="PEQ_0000179001-mRNA-1"/>
    <property type="gene ID" value="PEQ_0000179001"/>
</dbReference>
<protein>
    <submittedName>
        <fullName evidence="2">Uncharacterized protein</fullName>
    </submittedName>
</protein>
<dbReference type="Proteomes" id="UP000887564">
    <property type="component" value="Unplaced"/>
</dbReference>
<dbReference type="AlphaFoldDB" id="A0A914RAQ5"/>
<proteinExistence type="predicted"/>
<name>A0A914RAQ5_PAREQ</name>
<evidence type="ECO:0000313" key="2">
    <source>
        <dbReference type="WBParaSite" id="PEQ_0000179001-mRNA-1"/>
    </source>
</evidence>
<reference evidence="2" key="1">
    <citation type="submission" date="2022-11" db="UniProtKB">
        <authorList>
            <consortium name="WormBaseParasite"/>
        </authorList>
    </citation>
    <scope>IDENTIFICATION</scope>
</reference>
<sequence length="58" mass="6514">MRFLKLETKFKNAHMIVEKSKDVFDDVTRALKSEGRKLTANALRTAETTLKGAGDEVC</sequence>
<organism evidence="1 2">
    <name type="scientific">Parascaris equorum</name>
    <name type="common">Equine roundworm</name>
    <dbReference type="NCBI Taxonomy" id="6256"/>
    <lineage>
        <taxon>Eukaryota</taxon>
        <taxon>Metazoa</taxon>
        <taxon>Ecdysozoa</taxon>
        <taxon>Nematoda</taxon>
        <taxon>Chromadorea</taxon>
        <taxon>Rhabditida</taxon>
        <taxon>Spirurina</taxon>
        <taxon>Ascaridomorpha</taxon>
        <taxon>Ascaridoidea</taxon>
        <taxon>Ascarididae</taxon>
        <taxon>Parascaris</taxon>
    </lineage>
</organism>
<accession>A0A914RAQ5</accession>